<dbReference type="AlphaFoldDB" id="A0A1F7JAL5"/>
<accession>A0A1F7JAL5</accession>
<comment type="caution">
    <text evidence="3">The sequence shown here is derived from an EMBL/GenBank/DDBJ whole genome shotgun (WGS) entry which is preliminary data.</text>
</comment>
<proteinExistence type="predicted"/>
<keyword evidence="1" id="KW-0472">Membrane</keyword>
<gene>
    <name evidence="3" type="ORF">A2966_02255</name>
</gene>
<evidence type="ECO:0000313" key="4">
    <source>
        <dbReference type="Proteomes" id="UP000176480"/>
    </source>
</evidence>
<reference evidence="3 4" key="1">
    <citation type="journal article" date="2016" name="Nat. Commun.">
        <title>Thousands of microbial genomes shed light on interconnected biogeochemical processes in an aquifer system.</title>
        <authorList>
            <person name="Anantharaman K."/>
            <person name="Brown C.T."/>
            <person name="Hug L.A."/>
            <person name="Sharon I."/>
            <person name="Castelle C.J."/>
            <person name="Probst A.J."/>
            <person name="Thomas B.C."/>
            <person name="Singh A."/>
            <person name="Wilkins M.J."/>
            <person name="Karaoz U."/>
            <person name="Brodie E.L."/>
            <person name="Williams K.H."/>
            <person name="Hubbard S.S."/>
            <person name="Banfield J.F."/>
        </authorList>
    </citation>
    <scope>NUCLEOTIDE SEQUENCE [LARGE SCALE GENOMIC DNA]</scope>
</reference>
<evidence type="ECO:0000313" key="3">
    <source>
        <dbReference type="EMBL" id="OGK52643.1"/>
    </source>
</evidence>
<organism evidence="3 4">
    <name type="scientific">Candidatus Roizmanbacteria bacterium RIFCSPLOWO2_01_FULL_41_22</name>
    <dbReference type="NCBI Taxonomy" id="1802067"/>
    <lineage>
        <taxon>Bacteria</taxon>
        <taxon>Candidatus Roizmaniibacteriota</taxon>
    </lineage>
</organism>
<dbReference type="Pfam" id="PF04892">
    <property type="entry name" value="VanZ"/>
    <property type="match status" value="1"/>
</dbReference>
<dbReference type="EMBL" id="MGAR01000004">
    <property type="protein sequence ID" value="OGK52643.1"/>
    <property type="molecule type" value="Genomic_DNA"/>
</dbReference>
<feature type="transmembrane region" description="Helical" evidence="1">
    <location>
        <begin position="109"/>
        <end position="126"/>
    </location>
</feature>
<keyword evidence="1" id="KW-1133">Transmembrane helix</keyword>
<evidence type="ECO:0000256" key="1">
    <source>
        <dbReference type="SAM" id="Phobius"/>
    </source>
</evidence>
<dbReference type="STRING" id="1802067.A2966_02255"/>
<evidence type="ECO:0000259" key="2">
    <source>
        <dbReference type="Pfam" id="PF04892"/>
    </source>
</evidence>
<feature type="domain" description="VanZ-like" evidence="2">
    <location>
        <begin position="15"/>
        <end position="120"/>
    </location>
</feature>
<protein>
    <recommendedName>
        <fullName evidence="2">VanZ-like domain-containing protein</fullName>
    </recommendedName>
</protein>
<dbReference type="NCBIfam" id="NF037970">
    <property type="entry name" value="vanZ_1"/>
    <property type="match status" value="1"/>
</dbReference>
<feature type="transmembrane region" description="Helical" evidence="1">
    <location>
        <begin position="37"/>
        <end position="59"/>
    </location>
</feature>
<name>A0A1F7JAL5_9BACT</name>
<dbReference type="Proteomes" id="UP000176480">
    <property type="component" value="Unassembled WGS sequence"/>
</dbReference>
<dbReference type="InterPro" id="IPR006976">
    <property type="entry name" value="VanZ-like"/>
</dbReference>
<feature type="transmembrane region" description="Helical" evidence="1">
    <location>
        <begin position="71"/>
        <end position="89"/>
    </location>
</feature>
<feature type="transmembrane region" description="Helical" evidence="1">
    <location>
        <begin position="7"/>
        <end position="25"/>
    </location>
</feature>
<keyword evidence="1" id="KW-0812">Transmembrane</keyword>
<sequence length="133" mass="15848">MLKKILVLVYYLGPILIWMSVIFYFSSKESVQVANSYVLNFIFFKFLHLTEYAILYFLVFRAFFYFSQKNLSLKQMMLLAIIITLLYAVSDEIHQLFVPTREGKIRDVLIDSLGILLSFVYTKKYFHLLQKFI</sequence>